<dbReference type="Gene3D" id="1.10.510.10">
    <property type="entry name" value="Transferase(Phosphotransferase) domain 1"/>
    <property type="match status" value="1"/>
</dbReference>
<dbReference type="PANTHER" id="PTHR27006:SF619">
    <property type="entry name" value="CYSTEINE-RICH RECEPTOR-LIKE PROTEIN KINASE 15"/>
    <property type="match status" value="1"/>
</dbReference>
<dbReference type="Gramene" id="rna-gnl|WGS:JABURB|Cocit.L2173.1">
    <property type="protein sequence ID" value="cds-KAF7848230.1"/>
    <property type="gene ID" value="gene-BT93_L2173"/>
</dbReference>
<evidence type="ECO:0000313" key="2">
    <source>
        <dbReference type="Proteomes" id="UP000806378"/>
    </source>
</evidence>
<proteinExistence type="predicted"/>
<dbReference type="OrthoDB" id="1910371at2759"/>
<comment type="caution">
    <text evidence="1">The sequence shown here is derived from an EMBL/GenBank/DDBJ whole genome shotgun (WGS) entry which is preliminary data.</text>
</comment>
<evidence type="ECO:0000313" key="1">
    <source>
        <dbReference type="EMBL" id="KAF7848230.1"/>
    </source>
</evidence>
<name>A0A8T0CKE0_CORYI</name>
<accession>A0A8T0CKE0</accession>
<dbReference type="PANTHER" id="PTHR27006">
    <property type="entry name" value="PROMASTIGOTE SURFACE ANTIGEN PROTEIN PSA"/>
    <property type="match status" value="1"/>
</dbReference>
<dbReference type="Proteomes" id="UP000806378">
    <property type="component" value="Unassembled WGS sequence"/>
</dbReference>
<gene>
    <name evidence="1" type="ORF">BT93_L2173</name>
</gene>
<organism evidence="1 2">
    <name type="scientific">Corymbia citriodora subsp. variegata</name>
    <dbReference type="NCBI Taxonomy" id="360336"/>
    <lineage>
        <taxon>Eukaryota</taxon>
        <taxon>Viridiplantae</taxon>
        <taxon>Streptophyta</taxon>
        <taxon>Embryophyta</taxon>
        <taxon>Tracheophyta</taxon>
        <taxon>Spermatophyta</taxon>
        <taxon>Magnoliopsida</taxon>
        <taxon>eudicotyledons</taxon>
        <taxon>Gunneridae</taxon>
        <taxon>Pentapetalae</taxon>
        <taxon>rosids</taxon>
        <taxon>malvids</taxon>
        <taxon>Myrtales</taxon>
        <taxon>Myrtaceae</taxon>
        <taxon>Myrtoideae</taxon>
        <taxon>Eucalypteae</taxon>
        <taxon>Corymbia</taxon>
    </lineage>
</organism>
<dbReference type="EMBL" id="MU090215">
    <property type="protein sequence ID" value="KAF7848230.1"/>
    <property type="molecule type" value="Genomic_DNA"/>
</dbReference>
<sequence length="130" mass="14045">MPEHSNLIGHAWHHWSEGKAMELIDPFIRDTCSADDVLLCIQVGLLCAQDSAIDRPAMPSIVRLLESETAGLPLPKPPRLTLIRGSIDSYPSGETVGLPFQKPPSLTSITLESQEIESSNGVTVSSVDGR</sequence>
<reference evidence="1" key="1">
    <citation type="submission" date="2020-05" db="EMBL/GenBank/DDBJ databases">
        <title>WGS assembly of Corymbia citriodora subspecies variegata.</title>
        <authorList>
            <person name="Barry K."/>
            <person name="Hundley H."/>
            <person name="Shu S."/>
            <person name="Jenkins J."/>
            <person name="Grimwood J."/>
            <person name="Baten A."/>
        </authorList>
    </citation>
    <scope>NUCLEOTIDE SEQUENCE</scope>
    <source>
        <strain evidence="1">CV2-018</strain>
    </source>
</reference>
<protein>
    <submittedName>
        <fullName evidence="1">Uncharacterized protein</fullName>
    </submittedName>
</protein>
<dbReference type="AlphaFoldDB" id="A0A8T0CKE0"/>
<keyword evidence="2" id="KW-1185">Reference proteome</keyword>